<keyword evidence="1" id="KW-0472">Membrane</keyword>
<proteinExistence type="predicted"/>
<dbReference type="RefSeq" id="WP_369691824.1">
    <property type="nucleotide sequence ID" value="NZ_SVCA01000005.1"/>
</dbReference>
<gene>
    <name evidence="2" type="ORF">E7203_06965</name>
</gene>
<feature type="transmembrane region" description="Helical" evidence="1">
    <location>
        <begin position="15"/>
        <end position="36"/>
    </location>
</feature>
<sequence length="38" mass="4352">MPPRKGGEYSLSRKIVELILAPLIVGILVTLFNYWLNH</sequence>
<keyword evidence="1" id="KW-0812">Transmembrane</keyword>
<dbReference type="Proteomes" id="UP000772151">
    <property type="component" value="Unassembled WGS sequence"/>
</dbReference>
<evidence type="ECO:0000313" key="2">
    <source>
        <dbReference type="EMBL" id="MBE6085188.1"/>
    </source>
</evidence>
<evidence type="ECO:0000256" key="1">
    <source>
        <dbReference type="SAM" id="Phobius"/>
    </source>
</evidence>
<dbReference type="AlphaFoldDB" id="A0A927WLY2"/>
<organism evidence="2 3">
    <name type="scientific">Selenomonas ruminantium</name>
    <dbReference type="NCBI Taxonomy" id="971"/>
    <lineage>
        <taxon>Bacteria</taxon>
        <taxon>Bacillati</taxon>
        <taxon>Bacillota</taxon>
        <taxon>Negativicutes</taxon>
        <taxon>Selenomonadales</taxon>
        <taxon>Selenomonadaceae</taxon>
        <taxon>Selenomonas</taxon>
    </lineage>
</organism>
<evidence type="ECO:0000313" key="3">
    <source>
        <dbReference type="Proteomes" id="UP000772151"/>
    </source>
</evidence>
<dbReference type="NCBIfam" id="NF033608">
    <property type="entry name" value="type_I_tox_Fst"/>
    <property type="match status" value="1"/>
</dbReference>
<dbReference type="EMBL" id="SVCA01000005">
    <property type="protein sequence ID" value="MBE6085188.1"/>
    <property type="molecule type" value="Genomic_DNA"/>
</dbReference>
<keyword evidence="1" id="KW-1133">Transmembrane helix</keyword>
<accession>A0A927WLY2</accession>
<comment type="caution">
    <text evidence="2">The sequence shown here is derived from an EMBL/GenBank/DDBJ whole genome shotgun (WGS) entry which is preliminary data.</text>
</comment>
<protein>
    <submittedName>
        <fullName evidence="2">Type I toxin-antitoxin system Fst family toxin</fullName>
    </submittedName>
</protein>
<reference evidence="2" key="1">
    <citation type="submission" date="2019-04" db="EMBL/GenBank/DDBJ databases">
        <title>Evolution of Biomass-Degrading Anaerobic Consortia Revealed by Metagenomics.</title>
        <authorList>
            <person name="Peng X."/>
        </authorList>
    </citation>
    <scope>NUCLEOTIDE SEQUENCE</scope>
    <source>
        <strain evidence="2">SIG242</strain>
    </source>
</reference>
<name>A0A927WLY2_SELRU</name>